<dbReference type="SUPFAM" id="SSF53756">
    <property type="entry name" value="UDP-Glycosyltransferase/glycogen phosphorylase"/>
    <property type="match status" value="2"/>
</dbReference>
<accession>A0A502GV33</accession>
<keyword evidence="2" id="KW-0808">Transferase</keyword>
<evidence type="ECO:0000313" key="3">
    <source>
        <dbReference type="Proteomes" id="UP000317663"/>
    </source>
</evidence>
<name>A0A502GV33_9GAMM</name>
<reference evidence="2 3" key="1">
    <citation type="journal article" date="2019" name="Environ. Microbiol.">
        <title>Species interactions and distinct microbial communities in high Arctic permafrost affected cryosols are associated with the CH4 and CO2 gas fluxes.</title>
        <authorList>
            <person name="Altshuler I."/>
            <person name="Hamel J."/>
            <person name="Turney S."/>
            <person name="Magnuson E."/>
            <person name="Levesque R."/>
            <person name="Greer C."/>
            <person name="Whyte L.G."/>
        </authorList>
    </citation>
    <scope>NUCLEOTIDE SEQUENCE [LARGE SCALE GENOMIC DNA]</scope>
    <source>
        <strain evidence="2 3">E4</strain>
    </source>
</reference>
<sequence length="759" mass="84619">MIGNNSRDDLLPGANIIWRIEGPFDSSYSLAVVNREIARALSKLGVDVLLHSTEGPGDFEPSATYLEANPDLARMNERSTLVGNSDVSVASRNLYPPRVEDMQFKCNLLHSYAWEETAFPLEWVKNFNKHLTGLTCLSQHVMKTMLDNGISIPTVASGCGVDHWERISPSTSTPLDKVETSAFRFLHVSSFFPRKGPNELLEAYGQSFTNSDDVCLVIKTFPNPHNEVHEQLAHIREKYPNYPQVVLIEDELTDSELKALYQHCHVLVAPSCAEGFGLPLAEAMLSGIPVITTGWSGQLDFCKAENSWLVDYRFEQANTHFKLLPSAWAVPNIDALGSAMVSAFESSPEVRQSMALKGRTLLMKSFTWEAVAKRLIDFYQKIQTVKPSKQAKVAWVSTWNAKCGIAAYSEHLTAGFEQQPFVFAARANDLVSSNADSYLRCWDAGDDDDLSDLALAIDEKDIDVVVIQFNFGFFHQDHLYRFIKEQKDAGRMVVIDMHATLDPPQAPHKKLSNYIAGLALADRLLMHSCADMNRLKLLGVTENLVLFPLGILDLDAIPDLSISEEPTIATYGFCLPHKGLEQVVEAVSLLKNDGFPVNLRMVNAEYPHDSSSALVKKLQSKIDKLGLAKQVMLETRFLSDEESLGLLKGSDLVIFGYSPTSESASAAVRYGFACGKPTLVTDIPIFEEFGNTVWRAKDNSPSVLADTIRQALNDINMRTPVFVERQIQADSWRNQHRYSRLAQRLQGMLQGIFVQNNFS</sequence>
<dbReference type="Gene3D" id="3.40.50.2000">
    <property type="entry name" value="Glycogen Phosphorylase B"/>
    <property type="match status" value="2"/>
</dbReference>
<dbReference type="RefSeq" id="WP_140469923.1">
    <property type="nucleotide sequence ID" value="NZ_RCZD01000001.1"/>
</dbReference>
<evidence type="ECO:0000259" key="1">
    <source>
        <dbReference type="Pfam" id="PF00534"/>
    </source>
</evidence>
<evidence type="ECO:0000313" key="2">
    <source>
        <dbReference type="EMBL" id="TPG64836.1"/>
    </source>
</evidence>
<organism evidence="2 3">
    <name type="scientific">Ewingella americana</name>
    <dbReference type="NCBI Taxonomy" id="41202"/>
    <lineage>
        <taxon>Bacteria</taxon>
        <taxon>Pseudomonadati</taxon>
        <taxon>Pseudomonadota</taxon>
        <taxon>Gammaproteobacteria</taxon>
        <taxon>Enterobacterales</taxon>
        <taxon>Yersiniaceae</taxon>
        <taxon>Ewingella</taxon>
    </lineage>
</organism>
<dbReference type="GO" id="GO:0016757">
    <property type="term" value="F:glycosyltransferase activity"/>
    <property type="evidence" value="ECO:0007669"/>
    <property type="project" value="InterPro"/>
</dbReference>
<gene>
    <name evidence="2" type="ORF">EAH77_00875</name>
</gene>
<dbReference type="EMBL" id="RCZD01000001">
    <property type="protein sequence ID" value="TPG64836.1"/>
    <property type="molecule type" value="Genomic_DNA"/>
</dbReference>
<comment type="caution">
    <text evidence="2">The sequence shown here is derived from an EMBL/GenBank/DDBJ whole genome shotgun (WGS) entry which is preliminary data.</text>
</comment>
<dbReference type="InterPro" id="IPR001296">
    <property type="entry name" value="Glyco_trans_1"/>
</dbReference>
<keyword evidence="3" id="KW-1185">Reference proteome</keyword>
<dbReference type="Pfam" id="PF00534">
    <property type="entry name" value="Glycos_transf_1"/>
    <property type="match status" value="2"/>
</dbReference>
<dbReference type="AlphaFoldDB" id="A0A502GV33"/>
<dbReference type="CDD" id="cd03801">
    <property type="entry name" value="GT4_PimA-like"/>
    <property type="match status" value="1"/>
</dbReference>
<feature type="domain" description="Glycosyl transferase family 1" evidence="1">
    <location>
        <begin position="563"/>
        <end position="718"/>
    </location>
</feature>
<dbReference type="PANTHER" id="PTHR46656:SF3">
    <property type="entry name" value="PUTATIVE-RELATED"/>
    <property type="match status" value="1"/>
</dbReference>
<feature type="domain" description="Glycosyl transferase family 1" evidence="1">
    <location>
        <begin position="184"/>
        <end position="306"/>
    </location>
</feature>
<dbReference type="Proteomes" id="UP000317663">
    <property type="component" value="Unassembled WGS sequence"/>
</dbReference>
<dbReference type="OrthoDB" id="9801609at2"/>
<proteinExistence type="predicted"/>
<protein>
    <submittedName>
        <fullName evidence="2">Glycosyltransferase</fullName>
    </submittedName>
</protein>
<dbReference type="PANTHER" id="PTHR46656">
    <property type="entry name" value="PUTATIVE-RELATED"/>
    <property type="match status" value="1"/>
</dbReference>